<evidence type="ECO:0000313" key="2">
    <source>
        <dbReference type="EMBL" id="PMD16420.1"/>
    </source>
</evidence>
<protein>
    <submittedName>
        <fullName evidence="2">Uncharacterized protein</fullName>
    </submittedName>
</protein>
<keyword evidence="3" id="KW-1185">Reference proteome</keyword>
<organism evidence="2 3">
    <name type="scientific">Hyaloscypha hepaticicola</name>
    <dbReference type="NCBI Taxonomy" id="2082293"/>
    <lineage>
        <taxon>Eukaryota</taxon>
        <taxon>Fungi</taxon>
        <taxon>Dikarya</taxon>
        <taxon>Ascomycota</taxon>
        <taxon>Pezizomycotina</taxon>
        <taxon>Leotiomycetes</taxon>
        <taxon>Helotiales</taxon>
        <taxon>Hyaloscyphaceae</taxon>
        <taxon>Hyaloscypha</taxon>
    </lineage>
</organism>
<accession>A0A2J6PQX0</accession>
<feature type="region of interest" description="Disordered" evidence="1">
    <location>
        <begin position="71"/>
        <end position="107"/>
    </location>
</feature>
<gene>
    <name evidence="2" type="ORF">NA56DRAFT_708978</name>
</gene>
<dbReference type="AlphaFoldDB" id="A0A2J6PQX0"/>
<dbReference type="Proteomes" id="UP000235672">
    <property type="component" value="Unassembled WGS sequence"/>
</dbReference>
<name>A0A2J6PQX0_9HELO</name>
<reference evidence="2 3" key="1">
    <citation type="submission" date="2016-05" db="EMBL/GenBank/DDBJ databases">
        <title>A degradative enzymes factory behind the ericoid mycorrhizal symbiosis.</title>
        <authorList>
            <consortium name="DOE Joint Genome Institute"/>
            <person name="Martino E."/>
            <person name="Morin E."/>
            <person name="Grelet G."/>
            <person name="Kuo A."/>
            <person name="Kohler A."/>
            <person name="Daghino S."/>
            <person name="Barry K."/>
            <person name="Choi C."/>
            <person name="Cichocki N."/>
            <person name="Clum A."/>
            <person name="Copeland A."/>
            <person name="Hainaut M."/>
            <person name="Haridas S."/>
            <person name="Labutti K."/>
            <person name="Lindquist E."/>
            <person name="Lipzen A."/>
            <person name="Khouja H.-R."/>
            <person name="Murat C."/>
            <person name="Ohm R."/>
            <person name="Olson A."/>
            <person name="Spatafora J."/>
            <person name="Veneault-Fourrey C."/>
            <person name="Henrissat B."/>
            <person name="Grigoriev I."/>
            <person name="Martin F."/>
            <person name="Perotto S."/>
        </authorList>
    </citation>
    <scope>NUCLEOTIDE SEQUENCE [LARGE SCALE GENOMIC DNA]</scope>
    <source>
        <strain evidence="2 3">UAMH 7357</strain>
    </source>
</reference>
<proteinExistence type="predicted"/>
<feature type="compositionally biased region" description="Low complexity" evidence="1">
    <location>
        <begin position="97"/>
        <end position="107"/>
    </location>
</feature>
<dbReference type="EMBL" id="KZ613506">
    <property type="protein sequence ID" value="PMD16420.1"/>
    <property type="molecule type" value="Genomic_DNA"/>
</dbReference>
<sequence>MDFQHPEGFKVNIAQPWTSLLQSLRPFISSKTLDNTAQQAPLSNCTITPQLKLKHSYHLFDISSIATKFEEVEPSHPSPPVPAQSSTMSLSPPPTPHTSTTTATPVTHAPMDVGGPILSHIATISSHAEDTVTSITHDMDMSTIAYLARRATGKSLQSQLNLYQLNNLLQHVVKFATDENGSGYLDGVTPDRLERACNSSSHLYYSIEAVGTKVRLFARCNKRRVKNIKRNVIRVIRELEESVEKFVGTIEAHLEVQLQGWALLLELFRFAREAWEEVVA</sequence>
<evidence type="ECO:0000313" key="3">
    <source>
        <dbReference type="Proteomes" id="UP000235672"/>
    </source>
</evidence>
<dbReference type="OrthoDB" id="10541637at2759"/>
<evidence type="ECO:0000256" key="1">
    <source>
        <dbReference type="SAM" id="MobiDB-lite"/>
    </source>
</evidence>